<evidence type="ECO:0000259" key="8">
    <source>
        <dbReference type="Pfam" id="PF14432"/>
    </source>
</evidence>
<feature type="repeat" description="PPR" evidence="6">
    <location>
        <begin position="412"/>
        <end position="446"/>
    </location>
</feature>
<keyword evidence="5" id="KW-0496">Mitochondrion</keyword>
<sequence>MSSRRSSLLTVNSLTRLLKKGSSNDIVDFIKICNTWKTLSTSAERLDFQSVSAYHQDDSLNYQQSHPASQNDTNSYRLPYGQSSENVNQAHASGFYGGSSVHDQKSLHQFWGYSEGLKNEIGNRLSERGGNFSGIYEHKNDSPERFSSGIDQTFDGPNLNNDTNVFQNNLVRQSGIPDGNCGRNNTEMQQNLNRVGVSDTKGFGKHLNAFVENQDGFYAQQNLNGMSENLESSYASWTEGPTNRAYHSNTHSSQILSEPLGNLKGNPNQHFSSFQQAPKNQFPWSNNMTNQCSPGSGQFVQNVKDSQYPPNLQTVQSSTIGSQLSNNAKPGMESAEASGGSPYRGTLEELDYFCMEGKVKEAVEILRLLEKQHIQVDLPRYLQLMHHCGQAKALEEAKIIHEHVLRYLSPLKVSTYNRILEMYSKCGSMDDAFKVFNDMPKRNLTTWDTMITWLARNELAEDSIDLFTQFKKMGLKPDGKMFISVFAACSMLGDIDEGTLHFESMSKSYGIVPSMAHYVSVVDMFGSIGYLDEAFQFVENMPVEPSTDVWETLMNHCRIHGNTELGDRCAELVEQLDPSRLNEQSKAGLVPVKALDLAKEKEKKKLANQNLLEVRSRVHEYRAGDTSHPENDKIYALLRSLRSQMKELGYIPETRFVLHDIDQEGKEEALLAHSERLAVGYGLLTSSARSPIRVIKNLRFCGDCHNALKIISKIVGRDLIIRDAKRFHHFSDGLCSCGDYW</sequence>
<dbReference type="InterPro" id="IPR046960">
    <property type="entry name" value="PPR_At4g14850-like_plant"/>
</dbReference>
<name>A0AAE1MIG8_9FABA</name>
<proteinExistence type="inferred from homology"/>
<dbReference type="Pfam" id="PF01535">
    <property type="entry name" value="PPR"/>
    <property type="match status" value="1"/>
</dbReference>
<dbReference type="GO" id="GO:0009451">
    <property type="term" value="P:RNA modification"/>
    <property type="evidence" value="ECO:0007669"/>
    <property type="project" value="InterPro"/>
</dbReference>
<comment type="similarity">
    <text evidence="2">Belongs to the PPR family. PCMP-H subfamily.</text>
</comment>
<dbReference type="PANTHER" id="PTHR47926">
    <property type="entry name" value="PENTATRICOPEPTIDE REPEAT-CONTAINING PROTEIN"/>
    <property type="match status" value="1"/>
</dbReference>
<feature type="domain" description="DYW" evidence="8">
    <location>
        <begin position="649"/>
        <end position="741"/>
    </location>
</feature>
<keyword evidence="10" id="KW-1185">Reference proteome</keyword>
<dbReference type="NCBIfam" id="TIGR00756">
    <property type="entry name" value="PPR"/>
    <property type="match status" value="2"/>
</dbReference>
<evidence type="ECO:0000256" key="7">
    <source>
        <dbReference type="SAM" id="MobiDB-lite"/>
    </source>
</evidence>
<dbReference type="FunFam" id="1.25.40.10:FF:000503">
    <property type="entry name" value="Pentatricopeptide repeat-containing protein, mitochondrial"/>
    <property type="match status" value="1"/>
</dbReference>
<dbReference type="InterPro" id="IPR002885">
    <property type="entry name" value="PPR_rpt"/>
</dbReference>
<dbReference type="Proteomes" id="UP001293593">
    <property type="component" value="Unassembled WGS sequence"/>
</dbReference>
<evidence type="ECO:0000256" key="6">
    <source>
        <dbReference type="PROSITE-ProRule" id="PRU00708"/>
    </source>
</evidence>
<evidence type="ECO:0000256" key="4">
    <source>
        <dbReference type="ARBA" id="ARBA00022946"/>
    </source>
</evidence>
<accession>A0AAE1MIG8</accession>
<dbReference type="InterPro" id="IPR011990">
    <property type="entry name" value="TPR-like_helical_dom_sf"/>
</dbReference>
<dbReference type="PANTHER" id="PTHR47926:SF388">
    <property type="entry name" value="DYW DOMAIN-CONTAINING PROTEIN"/>
    <property type="match status" value="1"/>
</dbReference>
<evidence type="ECO:0000256" key="3">
    <source>
        <dbReference type="ARBA" id="ARBA00022737"/>
    </source>
</evidence>
<feature type="region of interest" description="Disordered" evidence="7">
    <location>
        <begin position="62"/>
        <end position="82"/>
    </location>
</feature>
<evidence type="ECO:0000313" key="9">
    <source>
        <dbReference type="EMBL" id="KAK4263108.1"/>
    </source>
</evidence>
<dbReference type="Gene3D" id="1.25.40.10">
    <property type="entry name" value="Tetratricopeptide repeat domain"/>
    <property type="match status" value="2"/>
</dbReference>
<comment type="caution">
    <text evidence="9">The sequence shown here is derived from an EMBL/GenBank/DDBJ whole genome shotgun (WGS) entry which is preliminary data.</text>
</comment>
<dbReference type="Pfam" id="PF13041">
    <property type="entry name" value="PPR_2"/>
    <property type="match status" value="1"/>
</dbReference>
<evidence type="ECO:0000256" key="5">
    <source>
        <dbReference type="ARBA" id="ARBA00023128"/>
    </source>
</evidence>
<gene>
    <name evidence="9" type="ORF">QN277_028577</name>
</gene>
<dbReference type="AlphaFoldDB" id="A0AAE1MIG8"/>
<comment type="subcellular location">
    <subcellularLocation>
        <location evidence="1">Mitochondrion</location>
    </subcellularLocation>
</comment>
<dbReference type="PROSITE" id="PS51375">
    <property type="entry name" value="PPR"/>
    <property type="match status" value="1"/>
</dbReference>
<evidence type="ECO:0000313" key="10">
    <source>
        <dbReference type="Proteomes" id="UP001293593"/>
    </source>
</evidence>
<protein>
    <recommendedName>
        <fullName evidence="8">DYW domain-containing protein</fullName>
    </recommendedName>
</protein>
<dbReference type="GO" id="GO:0003723">
    <property type="term" value="F:RNA binding"/>
    <property type="evidence" value="ECO:0007669"/>
    <property type="project" value="InterPro"/>
</dbReference>
<dbReference type="InterPro" id="IPR032867">
    <property type="entry name" value="DYW_dom"/>
</dbReference>
<evidence type="ECO:0000256" key="2">
    <source>
        <dbReference type="ARBA" id="ARBA00006643"/>
    </source>
</evidence>
<keyword evidence="4" id="KW-0809">Transit peptide</keyword>
<dbReference type="GO" id="GO:0008270">
    <property type="term" value="F:zinc ion binding"/>
    <property type="evidence" value="ECO:0007669"/>
    <property type="project" value="InterPro"/>
</dbReference>
<dbReference type="GO" id="GO:0005739">
    <property type="term" value="C:mitochondrion"/>
    <property type="evidence" value="ECO:0007669"/>
    <property type="project" value="UniProtKB-SubCell"/>
</dbReference>
<feature type="region of interest" description="Disordered" evidence="7">
    <location>
        <begin position="322"/>
        <end position="341"/>
    </location>
</feature>
<organism evidence="9 10">
    <name type="scientific">Acacia crassicarpa</name>
    <name type="common">northern wattle</name>
    <dbReference type="NCBI Taxonomy" id="499986"/>
    <lineage>
        <taxon>Eukaryota</taxon>
        <taxon>Viridiplantae</taxon>
        <taxon>Streptophyta</taxon>
        <taxon>Embryophyta</taxon>
        <taxon>Tracheophyta</taxon>
        <taxon>Spermatophyta</taxon>
        <taxon>Magnoliopsida</taxon>
        <taxon>eudicotyledons</taxon>
        <taxon>Gunneridae</taxon>
        <taxon>Pentapetalae</taxon>
        <taxon>rosids</taxon>
        <taxon>fabids</taxon>
        <taxon>Fabales</taxon>
        <taxon>Fabaceae</taxon>
        <taxon>Caesalpinioideae</taxon>
        <taxon>mimosoid clade</taxon>
        <taxon>Acacieae</taxon>
        <taxon>Acacia</taxon>
    </lineage>
</organism>
<dbReference type="EMBL" id="JAWXYG010000009">
    <property type="protein sequence ID" value="KAK4263108.1"/>
    <property type="molecule type" value="Genomic_DNA"/>
</dbReference>
<keyword evidence="3" id="KW-0677">Repeat</keyword>
<dbReference type="Pfam" id="PF14432">
    <property type="entry name" value="DYW_deaminase"/>
    <property type="match status" value="1"/>
</dbReference>
<reference evidence="9" key="1">
    <citation type="submission" date="2023-10" db="EMBL/GenBank/DDBJ databases">
        <title>Chromosome-level genome of the transformable northern wattle, Acacia crassicarpa.</title>
        <authorList>
            <person name="Massaro I."/>
            <person name="Sinha N.R."/>
            <person name="Poethig S."/>
            <person name="Leichty A.R."/>
        </authorList>
    </citation>
    <scope>NUCLEOTIDE SEQUENCE</scope>
    <source>
        <strain evidence="9">Acra3RX</strain>
        <tissue evidence="9">Leaf</tissue>
    </source>
</reference>
<evidence type="ECO:0000256" key="1">
    <source>
        <dbReference type="ARBA" id="ARBA00004173"/>
    </source>
</evidence>